<proteinExistence type="predicted"/>
<name>A0ACB7IRJ5_PLECO</name>
<evidence type="ECO:0000313" key="2">
    <source>
        <dbReference type="Proteomes" id="UP000824881"/>
    </source>
</evidence>
<organism evidence="1 2">
    <name type="scientific">Pleurotus cornucopiae</name>
    <name type="common">Cornucopia mushroom</name>
    <dbReference type="NCBI Taxonomy" id="5321"/>
    <lineage>
        <taxon>Eukaryota</taxon>
        <taxon>Fungi</taxon>
        <taxon>Dikarya</taxon>
        <taxon>Basidiomycota</taxon>
        <taxon>Agaricomycotina</taxon>
        <taxon>Agaricomycetes</taxon>
        <taxon>Agaricomycetidae</taxon>
        <taxon>Agaricales</taxon>
        <taxon>Pleurotineae</taxon>
        <taxon>Pleurotaceae</taxon>
        <taxon>Pleurotus</taxon>
    </lineage>
</organism>
<accession>A0ACB7IRJ5</accession>
<protein>
    <submittedName>
        <fullName evidence="1">Uncharacterized protein</fullName>
    </submittedName>
</protein>
<dbReference type="EMBL" id="WQMT02000008">
    <property type="protein sequence ID" value="KAG9220134.1"/>
    <property type="molecule type" value="Genomic_DNA"/>
</dbReference>
<gene>
    <name evidence="1" type="ORF">CCMSSC00406_0007171</name>
</gene>
<dbReference type="Proteomes" id="UP000824881">
    <property type="component" value="Unassembled WGS sequence"/>
</dbReference>
<keyword evidence="2" id="KW-1185">Reference proteome</keyword>
<sequence>MSDEPSQGESSEVQFVEQSGDEENLWEVLEITAERSNSYRVKWAGTDPSTGKPWQQSWVPKHDCTPELVSSWRKKKRSKRQGKSSAGSTTRRSGSATRKSSSAPSDASTVVSSKKRKVVDEDDTTHAPLDINGQPTKPVKKRRRILPEAVPAKEEEEEDNDVITVPMRNPVKSNQPRREVHKTPPPKSQQNDRRSSPLRSATVHEAQSPLHNPSPARDPSLPRRLPSANKRAPPTPPSAIQTESPVRPPVNDFRPRTPRLSPDAEARLARWEKDVNFHEPNTNDTVHLLNDDSYTNGVVPETQEPLISPPPPDASPVRLHTIMDIPSTPREKLIWRMRPKTPSLVSLLHVSPAVSSPSHPSRKPLRPVPVVTPSTFALNLPSTFDTIQTANIDEVDNDHADDSIDQFSSPLKGAEGRRSSKQRSAPTFKDKRTPSPRTPQQISGGSRANSQLGSGSRMFQLNASGLLGTSNSNDLELIQGSDPRIHLREEEEENTQDLAAPLQDDDVQVPQPEASTISSPHPPPNDSPKVPRPPSPISPGFQNGTVIDDSTVSDLPQTESQESQDRTNSSQPSHTYPPTQGEHLGAALTLLNTKSEEISKIEAELSTERAKNAESNRQIDILRGRLVGLEAMATETARERSRERHDAERVLQDAQRATRAAEDLEAVAKFNLDKVRAVEESKREELVVERDRWKSECDEVREERDRLVVEKASLLDALEASQKGQTEWETEKAAMEADIARLRAAVEAANESKRSTEKDCEFFRDQYAQASGFVTTVREENAELEKRVKIAESQTTTGVDAVRMLYERQVEAAQQDTARWKHLTDILTERDMRTGGEDIRRRANLEPELRKRVDELETTISQLQDDVDTCKAEAAVLKRDKDRWVHYNEVWKKTVSAQADEIAKRNKLVSSQLSIGDSIEPARLHSVEDSDELVYPCLWRFDTLQPPFSCTSLFADIEGLHHHVISVHAEDPSDLEELQ</sequence>
<reference evidence="1 2" key="1">
    <citation type="journal article" date="2021" name="Appl. Environ. Microbiol.">
        <title>Genetic linkage and physical mapping for an oyster mushroom Pleurotus cornucopiae and QTL analysis for the trait cap color.</title>
        <authorList>
            <person name="Zhang Y."/>
            <person name="Gao W."/>
            <person name="Sonnenberg A."/>
            <person name="Chen Q."/>
            <person name="Zhang J."/>
            <person name="Huang C."/>
        </authorList>
    </citation>
    <scope>NUCLEOTIDE SEQUENCE [LARGE SCALE GENOMIC DNA]</scope>
    <source>
        <strain evidence="1">CCMSSC00406</strain>
    </source>
</reference>
<evidence type="ECO:0000313" key="1">
    <source>
        <dbReference type="EMBL" id="KAG9220134.1"/>
    </source>
</evidence>
<comment type="caution">
    <text evidence="1">The sequence shown here is derived from an EMBL/GenBank/DDBJ whole genome shotgun (WGS) entry which is preliminary data.</text>
</comment>